<evidence type="ECO:0000313" key="1">
    <source>
        <dbReference type="EMBL" id="KKK58171.1"/>
    </source>
</evidence>
<dbReference type="AlphaFoldDB" id="A0A0F8ZDQ0"/>
<name>A0A0F8ZDQ0_9ZZZZ</name>
<gene>
    <name evidence="1" type="ORF">LCGC14_3047100</name>
</gene>
<organism evidence="1">
    <name type="scientific">marine sediment metagenome</name>
    <dbReference type="NCBI Taxonomy" id="412755"/>
    <lineage>
        <taxon>unclassified sequences</taxon>
        <taxon>metagenomes</taxon>
        <taxon>ecological metagenomes</taxon>
    </lineage>
</organism>
<accession>A0A0F8ZDQ0</accession>
<protein>
    <submittedName>
        <fullName evidence="1">Uncharacterized protein</fullName>
    </submittedName>
</protein>
<reference evidence="1" key="1">
    <citation type="journal article" date="2015" name="Nature">
        <title>Complex archaea that bridge the gap between prokaryotes and eukaryotes.</title>
        <authorList>
            <person name="Spang A."/>
            <person name="Saw J.H."/>
            <person name="Jorgensen S.L."/>
            <person name="Zaremba-Niedzwiedzka K."/>
            <person name="Martijn J."/>
            <person name="Lind A.E."/>
            <person name="van Eijk R."/>
            <person name="Schleper C."/>
            <person name="Guy L."/>
            <person name="Ettema T.J."/>
        </authorList>
    </citation>
    <scope>NUCLEOTIDE SEQUENCE</scope>
</reference>
<dbReference type="EMBL" id="LAZR01064110">
    <property type="protein sequence ID" value="KKK58171.1"/>
    <property type="molecule type" value="Genomic_DNA"/>
</dbReference>
<proteinExistence type="predicted"/>
<sequence>ITAGPTNAPRPGGGNWVPADFVENTNAFQFGGRIPGNAILLFPRISTLWGELDFEPPAGGFALFVAQWLPPLMAVASHALARSEAAMILRSLDTRPASDEDFARLLEAFRVRPRFA</sequence>
<comment type="caution">
    <text evidence="1">The sequence shown here is derived from an EMBL/GenBank/DDBJ whole genome shotgun (WGS) entry which is preliminary data.</text>
</comment>
<feature type="non-terminal residue" evidence="1">
    <location>
        <position position="1"/>
    </location>
</feature>